<evidence type="ECO:0000313" key="2">
    <source>
        <dbReference type="EMBL" id="GAA3693946.1"/>
    </source>
</evidence>
<sequence>MGGISAAQAAQKSWLQALALASDGRVFSTHGCDWAWLPTRRRLVLLFPERVGIAGLRPALAEGARLGAARVDAWLNAATADAPLRDLGFREGAPVLWHEGALHRRAGGRTAGAAWAGRVRLSPDVPEAAGRDRLELNVATHWRSSLGGRRHPATQRRIEHAVAREDGVLRGRVFGQFTLDGAVSVHGLAVAPAERRRGIGRALLHGLVDSLSRSNLHALEPGGGTGAGGEAAMPDGGAGARVMVAATPASAGFFDAAGLQLVGRGRLLRLD</sequence>
<dbReference type="EMBL" id="BAABCJ010000001">
    <property type="protein sequence ID" value="GAA3693946.1"/>
    <property type="molecule type" value="Genomic_DNA"/>
</dbReference>
<dbReference type="Pfam" id="PF00583">
    <property type="entry name" value="Acetyltransf_1"/>
    <property type="match status" value="1"/>
</dbReference>
<dbReference type="Proteomes" id="UP001501536">
    <property type="component" value="Unassembled WGS sequence"/>
</dbReference>
<dbReference type="InterPro" id="IPR016181">
    <property type="entry name" value="Acyl_CoA_acyltransferase"/>
</dbReference>
<evidence type="ECO:0000313" key="3">
    <source>
        <dbReference type="Proteomes" id="UP001501536"/>
    </source>
</evidence>
<feature type="domain" description="N-acetyltransferase" evidence="1">
    <location>
        <begin position="119"/>
        <end position="271"/>
    </location>
</feature>
<organism evidence="2 3">
    <name type="scientific">Zhihengliuella alba</name>
    <dbReference type="NCBI Taxonomy" id="547018"/>
    <lineage>
        <taxon>Bacteria</taxon>
        <taxon>Bacillati</taxon>
        <taxon>Actinomycetota</taxon>
        <taxon>Actinomycetes</taxon>
        <taxon>Micrococcales</taxon>
        <taxon>Micrococcaceae</taxon>
        <taxon>Zhihengliuella</taxon>
    </lineage>
</organism>
<dbReference type="PROSITE" id="PS51186">
    <property type="entry name" value="GNAT"/>
    <property type="match status" value="1"/>
</dbReference>
<keyword evidence="3" id="KW-1185">Reference proteome</keyword>
<reference evidence="3" key="1">
    <citation type="journal article" date="2019" name="Int. J. Syst. Evol. Microbiol.">
        <title>The Global Catalogue of Microorganisms (GCM) 10K type strain sequencing project: providing services to taxonomists for standard genome sequencing and annotation.</title>
        <authorList>
            <consortium name="The Broad Institute Genomics Platform"/>
            <consortium name="The Broad Institute Genome Sequencing Center for Infectious Disease"/>
            <person name="Wu L."/>
            <person name="Ma J."/>
        </authorList>
    </citation>
    <scope>NUCLEOTIDE SEQUENCE [LARGE SCALE GENOMIC DNA]</scope>
    <source>
        <strain evidence="3">JCM 16961</strain>
    </source>
</reference>
<comment type="caution">
    <text evidence="2">The sequence shown here is derived from an EMBL/GenBank/DDBJ whole genome shotgun (WGS) entry which is preliminary data.</text>
</comment>
<dbReference type="InterPro" id="IPR000182">
    <property type="entry name" value="GNAT_dom"/>
</dbReference>
<dbReference type="CDD" id="cd04301">
    <property type="entry name" value="NAT_SF"/>
    <property type="match status" value="1"/>
</dbReference>
<dbReference type="RefSeq" id="WP_344878988.1">
    <property type="nucleotide sequence ID" value="NZ_BAABCJ010000001.1"/>
</dbReference>
<proteinExistence type="predicted"/>
<name>A0ABP7CP72_9MICC</name>
<evidence type="ECO:0000259" key="1">
    <source>
        <dbReference type="PROSITE" id="PS51186"/>
    </source>
</evidence>
<protein>
    <recommendedName>
        <fullName evidence="1">N-acetyltransferase domain-containing protein</fullName>
    </recommendedName>
</protein>
<dbReference type="Gene3D" id="3.40.630.30">
    <property type="match status" value="1"/>
</dbReference>
<accession>A0ABP7CP72</accession>
<dbReference type="SUPFAM" id="SSF55729">
    <property type="entry name" value="Acyl-CoA N-acyltransferases (Nat)"/>
    <property type="match status" value="1"/>
</dbReference>
<gene>
    <name evidence="2" type="ORF">GCM10022377_03210</name>
</gene>